<name>A0AAD1BY23_METFU</name>
<gene>
    <name evidence="2" type="ORF">KF707C_14880</name>
</gene>
<organism evidence="2 3">
    <name type="scientific">Metapseudomonas furukawaii</name>
    <name type="common">Pseudomonas furukawaii</name>
    <dbReference type="NCBI Taxonomy" id="1149133"/>
    <lineage>
        <taxon>Bacteria</taxon>
        <taxon>Pseudomonadati</taxon>
        <taxon>Pseudomonadota</taxon>
        <taxon>Gammaproteobacteria</taxon>
        <taxon>Pseudomonadales</taxon>
        <taxon>Pseudomonadaceae</taxon>
        <taxon>Metapseudomonas</taxon>
    </lineage>
</organism>
<evidence type="ECO:0000256" key="1">
    <source>
        <dbReference type="SAM" id="MobiDB-lite"/>
    </source>
</evidence>
<dbReference type="Proteomes" id="UP000218554">
    <property type="component" value="Chromosome"/>
</dbReference>
<feature type="region of interest" description="Disordered" evidence="1">
    <location>
        <begin position="1"/>
        <end position="20"/>
    </location>
</feature>
<dbReference type="AlphaFoldDB" id="A0AAD1BY23"/>
<keyword evidence="3" id="KW-1185">Reference proteome</keyword>
<reference evidence="3" key="1">
    <citation type="submission" date="2015-05" db="EMBL/GenBank/DDBJ databases">
        <title>Draft genome sequencing of a biphenyl-degrading bacterium, Pseudomonas balearica KF707 (=NBRC110670).</title>
        <authorList>
            <person name="Kimura N."/>
            <person name="Hirose J."/>
            <person name="Watanabe T."/>
            <person name="Suenaga H."/>
            <person name="Fujihara H."/>
            <person name="Noguchi M."/>
            <person name="Hashimoto M."/>
            <person name="Shimodaira J."/>
            <person name="Tsuchikane K."/>
            <person name="Hosoyama A."/>
            <person name="Yamazoe A."/>
            <person name="Fujita N."/>
            <person name="Furukawa K."/>
        </authorList>
    </citation>
    <scope>NUCLEOTIDE SEQUENCE [LARGE SCALE GENOMIC DNA]</scope>
    <source>
        <strain evidence="3">DSM 10086 / NBRC 110670 / KF707</strain>
    </source>
</reference>
<dbReference type="KEGG" id="pfuw:KF707C_14880"/>
<protein>
    <submittedName>
        <fullName evidence="2">Uncharacterized protein</fullName>
    </submittedName>
</protein>
<proteinExistence type="predicted"/>
<evidence type="ECO:0000313" key="3">
    <source>
        <dbReference type="Proteomes" id="UP000218554"/>
    </source>
</evidence>
<sequence>MKGRWPVGPRRGHEDPGDGVMVPGRIAKADGLCQSKCEENVVFRGGQRRSCVGLLP</sequence>
<evidence type="ECO:0000313" key="2">
    <source>
        <dbReference type="EMBL" id="BAU73176.1"/>
    </source>
</evidence>
<dbReference type="EMBL" id="AP014862">
    <property type="protein sequence ID" value="BAU73176.1"/>
    <property type="molecule type" value="Genomic_DNA"/>
</dbReference>
<reference evidence="2 3" key="2">
    <citation type="journal article" date="2017" name="Int. J. Syst. Evol. Microbiol.">
        <title>Pseudomonas furukawaii sp. nov., a polychlorinated biphenyl-degrading bacterium isolated from biphenyl-contaminated soil in Japan.</title>
        <authorList>
            <person name="Kimura N."/>
            <person name="Watanabe T."/>
            <person name="Suenaga H."/>
            <person name="Fujihara H."/>
            <person name="Futagami T."/>
            <person name="Goto M."/>
            <person name="Hanada S."/>
            <person name="Hirose J."/>
        </authorList>
    </citation>
    <scope>NUCLEOTIDE SEQUENCE [LARGE SCALE GENOMIC DNA]</scope>
    <source>
        <strain evidence="3">DSM 10086 / NBRC 110670 / KF707</strain>
    </source>
</reference>
<accession>A0AAD1BY23</accession>